<evidence type="ECO:0000313" key="1">
    <source>
        <dbReference type="EMBL" id="MDQ0206469.1"/>
    </source>
</evidence>
<sequence length="98" mass="11539">MLDLFYSNLKTSLLQTYEIQMKAISGFYFLYVHSVDDYVEVQHAIRSVASILTKKRMLSFECEYVRSTNQIHVFRFRFLVPSEKMFCCGNGCIDCTRL</sequence>
<reference evidence="1 2" key="1">
    <citation type="submission" date="2023-07" db="EMBL/GenBank/DDBJ databases">
        <title>Genomic Encyclopedia of Type Strains, Phase IV (KMG-IV): sequencing the most valuable type-strain genomes for metagenomic binning, comparative biology and taxonomic classification.</title>
        <authorList>
            <person name="Goeker M."/>
        </authorList>
    </citation>
    <scope>NUCLEOTIDE SEQUENCE [LARGE SCALE GENOMIC DNA]</scope>
    <source>
        <strain evidence="1 2">DSM 19154</strain>
    </source>
</reference>
<protein>
    <submittedName>
        <fullName evidence="1">Uncharacterized protein</fullName>
    </submittedName>
</protein>
<accession>A0ABT9YFI0</accession>
<proteinExistence type="predicted"/>
<comment type="caution">
    <text evidence="1">The sequence shown here is derived from an EMBL/GenBank/DDBJ whole genome shotgun (WGS) entry which is preliminary data.</text>
</comment>
<dbReference type="EMBL" id="JAUSUA010000001">
    <property type="protein sequence ID" value="MDQ0206469.1"/>
    <property type="molecule type" value="Genomic_DNA"/>
</dbReference>
<evidence type="ECO:0000313" key="2">
    <source>
        <dbReference type="Proteomes" id="UP001225034"/>
    </source>
</evidence>
<organism evidence="1 2">
    <name type="scientific">Alkalicoccobacillus murimartini</name>
    <dbReference type="NCBI Taxonomy" id="171685"/>
    <lineage>
        <taxon>Bacteria</taxon>
        <taxon>Bacillati</taxon>
        <taxon>Bacillota</taxon>
        <taxon>Bacilli</taxon>
        <taxon>Bacillales</taxon>
        <taxon>Bacillaceae</taxon>
        <taxon>Alkalicoccobacillus</taxon>
    </lineage>
</organism>
<gene>
    <name evidence="1" type="ORF">J2S05_001243</name>
</gene>
<keyword evidence="2" id="KW-1185">Reference proteome</keyword>
<name>A0ABT9YFI0_9BACI</name>
<dbReference type="RefSeq" id="WP_306980900.1">
    <property type="nucleotide sequence ID" value="NZ_JAUSUA010000001.1"/>
</dbReference>
<dbReference type="Proteomes" id="UP001225034">
    <property type="component" value="Unassembled WGS sequence"/>
</dbReference>